<keyword evidence="1" id="KW-0175">Coiled coil</keyword>
<dbReference type="SMART" id="SM00444">
    <property type="entry name" value="GYF"/>
    <property type="match status" value="1"/>
</dbReference>
<feature type="compositionally biased region" description="Polar residues" evidence="2">
    <location>
        <begin position="640"/>
        <end position="649"/>
    </location>
</feature>
<feature type="region of interest" description="Disordered" evidence="2">
    <location>
        <begin position="627"/>
        <end position="929"/>
    </location>
</feature>
<reference evidence="4" key="1">
    <citation type="submission" date="2013-08" db="EMBL/GenBank/DDBJ databases">
        <title>Gene expansion shapes genome architecture in the human pathogen Lichtheimia corymbifera: an evolutionary genomics analysis in the ancient terrestrial Mucorales (Mucoromycotina).</title>
        <authorList>
            <person name="Schwartze V.U."/>
            <person name="Winter S."/>
            <person name="Shelest E."/>
            <person name="Marcet-Houben M."/>
            <person name="Horn F."/>
            <person name="Wehner S."/>
            <person name="Hoffmann K."/>
            <person name="Riege K."/>
            <person name="Sammeth M."/>
            <person name="Nowrousian M."/>
            <person name="Valiante V."/>
            <person name="Linde J."/>
            <person name="Jacobsen I.D."/>
            <person name="Marz M."/>
            <person name="Brakhage A.A."/>
            <person name="Gabaldon T."/>
            <person name="Bocker S."/>
            <person name="Voigt K."/>
        </authorList>
    </citation>
    <scope>NUCLEOTIDE SEQUENCE [LARGE SCALE GENOMIC DNA]</scope>
    <source>
        <strain evidence="4">FSU 9682</strain>
    </source>
</reference>
<dbReference type="CDD" id="cd00072">
    <property type="entry name" value="GYF"/>
    <property type="match status" value="1"/>
</dbReference>
<dbReference type="Proteomes" id="UP000027586">
    <property type="component" value="Unassembled WGS sequence"/>
</dbReference>
<dbReference type="EMBL" id="CBTN010000028">
    <property type="protein sequence ID" value="CDH55187.1"/>
    <property type="molecule type" value="Genomic_DNA"/>
</dbReference>
<dbReference type="Gene3D" id="3.30.1490.40">
    <property type="match status" value="1"/>
</dbReference>
<dbReference type="STRING" id="1263082.A0A068RZY9"/>
<feature type="compositionally biased region" description="Polar residues" evidence="2">
    <location>
        <begin position="53"/>
        <end position="62"/>
    </location>
</feature>
<keyword evidence="5" id="KW-1185">Reference proteome</keyword>
<accession>A0A068RZY9</accession>
<feature type="region of interest" description="Disordered" evidence="2">
    <location>
        <begin position="514"/>
        <end position="567"/>
    </location>
</feature>
<feature type="region of interest" description="Disordered" evidence="2">
    <location>
        <begin position="102"/>
        <end position="132"/>
    </location>
</feature>
<dbReference type="PANTHER" id="PTHR14445:SF36">
    <property type="entry name" value="FI03272P-RELATED"/>
    <property type="match status" value="1"/>
</dbReference>
<evidence type="ECO:0000256" key="2">
    <source>
        <dbReference type="SAM" id="MobiDB-lite"/>
    </source>
</evidence>
<feature type="region of interest" description="Disordered" evidence="2">
    <location>
        <begin position="943"/>
        <end position="1001"/>
    </location>
</feature>
<dbReference type="InterPro" id="IPR051640">
    <property type="entry name" value="GRB10-interact_GYF"/>
</dbReference>
<evidence type="ECO:0000313" key="5">
    <source>
        <dbReference type="Proteomes" id="UP000027586"/>
    </source>
</evidence>
<feature type="compositionally biased region" description="Basic and acidic residues" evidence="2">
    <location>
        <begin position="834"/>
        <end position="853"/>
    </location>
</feature>
<gene>
    <name evidence="4" type="ORF">LCOR_06354.1</name>
</gene>
<dbReference type="PROSITE" id="PS50829">
    <property type="entry name" value="GYF"/>
    <property type="match status" value="1"/>
</dbReference>
<feature type="region of interest" description="Disordered" evidence="2">
    <location>
        <begin position="443"/>
        <end position="476"/>
    </location>
</feature>
<dbReference type="GO" id="GO:0005829">
    <property type="term" value="C:cytosol"/>
    <property type="evidence" value="ECO:0007669"/>
    <property type="project" value="TreeGrafter"/>
</dbReference>
<organism evidence="4 5">
    <name type="scientific">Lichtheimia corymbifera JMRC:FSU:9682</name>
    <dbReference type="NCBI Taxonomy" id="1263082"/>
    <lineage>
        <taxon>Eukaryota</taxon>
        <taxon>Fungi</taxon>
        <taxon>Fungi incertae sedis</taxon>
        <taxon>Mucoromycota</taxon>
        <taxon>Mucoromycotina</taxon>
        <taxon>Mucoromycetes</taxon>
        <taxon>Mucorales</taxon>
        <taxon>Lichtheimiaceae</taxon>
        <taxon>Lichtheimia</taxon>
    </lineage>
</organism>
<dbReference type="InterPro" id="IPR003169">
    <property type="entry name" value="GYF"/>
</dbReference>
<evidence type="ECO:0000259" key="3">
    <source>
        <dbReference type="PROSITE" id="PS50829"/>
    </source>
</evidence>
<evidence type="ECO:0000313" key="4">
    <source>
        <dbReference type="EMBL" id="CDH55187.1"/>
    </source>
</evidence>
<dbReference type="PANTHER" id="PTHR14445">
    <property type="entry name" value="GRB10 INTERACTING GYF PROTEIN"/>
    <property type="match status" value="1"/>
</dbReference>
<feature type="domain" description="GYF" evidence="3">
    <location>
        <begin position="320"/>
        <end position="376"/>
    </location>
</feature>
<feature type="compositionally biased region" description="Basic and acidic residues" evidence="2">
    <location>
        <begin position="731"/>
        <end position="799"/>
    </location>
</feature>
<feature type="compositionally biased region" description="Polar residues" evidence="2">
    <location>
        <begin position="109"/>
        <end position="121"/>
    </location>
</feature>
<feature type="region of interest" description="Disordered" evidence="2">
    <location>
        <begin position="38"/>
        <end position="85"/>
    </location>
</feature>
<protein>
    <recommendedName>
        <fullName evidence="3">GYF domain-containing protein</fullName>
    </recommendedName>
</protein>
<dbReference type="OrthoDB" id="6415790at2759"/>
<feature type="region of interest" description="Disordered" evidence="2">
    <location>
        <begin position="186"/>
        <end position="211"/>
    </location>
</feature>
<comment type="caution">
    <text evidence="4">The sequence shown here is derived from an EMBL/GenBank/DDBJ whole genome shotgun (WGS) entry which is preliminary data.</text>
</comment>
<dbReference type="Pfam" id="PF02213">
    <property type="entry name" value="GYF"/>
    <property type="match status" value="1"/>
</dbReference>
<dbReference type="SUPFAM" id="SSF55277">
    <property type="entry name" value="GYF domain"/>
    <property type="match status" value="1"/>
</dbReference>
<feature type="compositionally biased region" description="Low complexity" evidence="2">
    <location>
        <begin position="956"/>
        <end position="988"/>
    </location>
</feature>
<feature type="compositionally biased region" description="Basic and acidic residues" evidence="2">
    <location>
        <begin position="708"/>
        <end position="720"/>
    </location>
</feature>
<dbReference type="InterPro" id="IPR035445">
    <property type="entry name" value="GYF-like_dom_sf"/>
</dbReference>
<proteinExistence type="predicted"/>
<name>A0A068RZY9_9FUNG</name>
<evidence type="ECO:0000256" key="1">
    <source>
        <dbReference type="SAM" id="Coils"/>
    </source>
</evidence>
<feature type="compositionally biased region" description="Polar residues" evidence="2">
    <location>
        <begin position="514"/>
        <end position="543"/>
    </location>
</feature>
<feature type="coiled-coil region" evidence="1">
    <location>
        <begin position="573"/>
        <end position="607"/>
    </location>
</feature>
<dbReference type="VEuPathDB" id="FungiDB:LCOR_06354.1"/>
<dbReference type="AlphaFoldDB" id="A0A068RZY9"/>
<sequence>MTTSTNMHLGYEWMRPTLANDNRSDVLNTDNAYYFSSTSSNLGEHAPNRLDALSSTTSSRHPQFNVGHGQHHQQQQPLSGPGVVDPRYNKYANDLTLGMYQSGGVPSKLQGQQHDSQQPSLSFAGPLGEQEGKMLAGPARSNDMQFLQGQDQPHGAMYSRNANDGSMHHQYKRGDDQFNERSIKEQEHDLGQSGGWTQSDGIGHSMDNGEQEDVPAWGSINKDAVGTFDSNGVFRPDGNGAGAGAIPPSGAEARQGGGGVDYGKENIQPQDIRYREMATGVGSDQLNFGAPRPPSQSAGMDLPLKMDNNMSGMASMLENSYKWLYRDPQGNIQGPFGCEEMQDWFKAGFFAPTLMIRREDQPQFEPLIDLVRKTGDDKEPFRTASRLPSTSLHSAAATMGAGGGGGGVMGMPTPQSAMLSSFHPPVGGVSSAVLGGSVEFDAMPGRGPYPGGRQSADTHGGGGPLQMPMPGFGNGAYPSSLGVSSSLLQQSMARGMDPSRSTIPDAGFVVNRGSSLANTEQARGPSWLNNEPFSGGMDSSNIGPSPYHPPPPQYAMNPHLASHMGGSPGFLEYQRAMNEYQKQQQHLRMLQQQNQEKYLRYQQQQQQQQQYQPSVDQRIPLQPLPGQQQQYENQPQFPPFTQQANTPPASSEEKAEPVTSPPPKQHDQAVEPEPEPKTIPQESPISEATVDKATNEDMATATQNQKTISKDNHVSVEDTITKPLSDMQLNDADHDAPSLEEPVKVEPVKKEPAKKEPAKKEPAKKEPAKKEPAKKEPAKKEPAKKEPAKKEPTKKEPVTKKTTHTTSPPPSAPAISESKNNSPTANKPISLRDIQAEELDKQQAIKAQQEKEATAALQRQVQDARAQESQQKEGGWTEDVDQSKGESKAPWELPAAPKKTLRQIQQEEEEAASKVKAKQAASSSTNNAGMVSAFKGYANVAEGPTPKATTTSSNRPVSKPTTSSSSSIDRRSPQQQQQQRAQVKKQVSPPIKSAMEDGMKPPSEEFMRWCRQSLRGLNRGVNVDEIVQMLLSFPLDASSGEIIQDIIYANSTSMDGRRFANEFIKNRKEDIAGKFNVTIPVTNNTALDDGFKLVTKKGKKKTQA</sequence>